<feature type="compositionally biased region" description="Polar residues" evidence="1">
    <location>
        <begin position="917"/>
        <end position="947"/>
    </location>
</feature>
<evidence type="ECO:0000256" key="1">
    <source>
        <dbReference type="SAM" id="MobiDB-lite"/>
    </source>
</evidence>
<name>A0A077QTB2_9BASI</name>
<feature type="compositionally biased region" description="Basic residues" evidence="1">
    <location>
        <begin position="13"/>
        <end position="22"/>
    </location>
</feature>
<feature type="region of interest" description="Disordered" evidence="1">
    <location>
        <begin position="899"/>
        <end position="1101"/>
    </location>
</feature>
<feature type="compositionally biased region" description="Low complexity" evidence="1">
    <location>
        <begin position="318"/>
        <end position="334"/>
    </location>
</feature>
<reference evidence="2" key="1">
    <citation type="journal article" date="2014" name="Genome Biol. Evol.">
        <title>Gene Loss Rather Than Gene Gain Is Associated with a Host Jump from Monocots to Dicots in the Smut Fungus Melanopsichium pennsylvanicum.</title>
        <authorList>
            <person name="Sharma R."/>
            <person name="Mishra B."/>
            <person name="Runge F."/>
            <person name="Thines M."/>
        </authorList>
    </citation>
    <scope>NUCLEOTIDE SEQUENCE</scope>
    <source>
        <strain evidence="2">4</strain>
    </source>
</reference>
<sequence>MSSSQADSLSQSAKKRRNRRSRAGAGRTSLLSDLTQTTTSDTFSPSTPVNRFNISHNAHNSSPFSFRSTSQTSPHPHSVLNLTPSSPSVILFSGPSQRGFERVHDESFPQNLTLLKRIARSKFKVPTDQDVKMSYVNPDGVVCDLDDDADLRALVTHAAVSQKLRVDVRTTSAPDGSVPATGAIPLAHMNGTKEANASTPQYQQDMAHITSKILASATNQQVSAAQAHSDNSSLAPTVNGREYLTITPAQPKLSTEVVSATQATPTSAAIRWEDRESPASLVARLLPDLANNSTAALPAINKVSAKRKHASISPPPSTSSAPATESAASPVAPVTKKPRGKPPKKSLPISTTTTIADDVAMTQAPTETASADTGPAATQDSVAAPSSQATAAMNGTEQDPVETPKRRSSRPKKVVPPTRATSSFQQDTGTTSTINTTEAPSTSTTAAEIEAPISFQTTVEPAAASQPETSPAQVSDSVNTSSTSKPRGRRPKNTVQASMPSADATAEVSAESTKSPSAAAPPAKRGRITKASKAAAEPIELDGSSQEPPKTATPVKKTRATKASKAAEAKAAAAAAVNVETPPAIQNIDAAAEAPSQATGESASPAKRPRATKASKAAEAKAAAAANAIAAATAGVEDSAPIPKATQASAAAPGPSSQADTETSEPVSTPSKTPRDTKATKATEDPKAAADGEAANSSQVSVLDEISQPAVGGVAEQPGQSLANMAKKDAPPAKKPRLTKAAKKAEAQAKGAAATTAVTPQEPAEVWQAESNSTQPAPATALSEASKVIGRAPAAQSDTVIAPEPNTQDSTAASTTITGSKRTPAKPRASKAAAANTSGTDICLVCQATPDHAKENCRVWQGGSQAIIDLLGMIRKKARKTKKDKDSMRILQDWLGEQFSAGKDGEVAGADAGEIGKSTQEDSSQIVPDSNQGSTKSTQEMTQNTEPEGSVRAKTSAKPKAPTAAQKRAAAAAGKADATSPATVAAALPSVEPELPPPSGTEAAATTISSLSPVKTRATRKAAAISAKKSLPTVDGSSAKPTDGLEPRIALTPSSPAIVNEGQSQSDKSSQHDLPGLRAPSESSEAELATSPMFWKRGNAR</sequence>
<feature type="region of interest" description="Disordered" evidence="1">
    <location>
        <begin position="1"/>
        <end position="85"/>
    </location>
</feature>
<feature type="compositionally biased region" description="Low complexity" evidence="1">
    <location>
        <begin position="23"/>
        <end position="48"/>
    </location>
</feature>
<dbReference type="AlphaFoldDB" id="A0A077QTB2"/>
<organism evidence="2">
    <name type="scientific">Melanopsichium pennsylvanicum 4</name>
    <dbReference type="NCBI Taxonomy" id="1398559"/>
    <lineage>
        <taxon>Eukaryota</taxon>
        <taxon>Fungi</taxon>
        <taxon>Dikarya</taxon>
        <taxon>Basidiomycota</taxon>
        <taxon>Ustilaginomycotina</taxon>
        <taxon>Ustilaginomycetes</taxon>
        <taxon>Ustilaginales</taxon>
        <taxon>Ustilaginaceae</taxon>
        <taxon>Melanopsichium</taxon>
    </lineage>
</organism>
<feature type="compositionally biased region" description="Basic and acidic residues" evidence="1">
    <location>
        <begin position="673"/>
        <end position="690"/>
    </location>
</feature>
<feature type="compositionally biased region" description="Polar residues" evidence="1">
    <location>
        <begin position="466"/>
        <end position="485"/>
    </location>
</feature>
<feature type="region of interest" description="Disordered" evidence="1">
    <location>
        <begin position="304"/>
        <end position="563"/>
    </location>
</feature>
<feature type="compositionally biased region" description="Polar residues" evidence="1">
    <location>
        <begin position="1004"/>
        <end position="1013"/>
    </location>
</feature>
<dbReference type="EMBL" id="HG529564">
    <property type="protein sequence ID" value="CDI53030.1"/>
    <property type="molecule type" value="Genomic_DNA"/>
</dbReference>
<feature type="compositionally biased region" description="Low complexity" evidence="1">
    <location>
        <begin position="748"/>
        <end position="759"/>
    </location>
</feature>
<protein>
    <submittedName>
        <fullName evidence="2">Uncharacterized protein</fullName>
    </submittedName>
</protein>
<feature type="compositionally biased region" description="Polar residues" evidence="1">
    <location>
        <begin position="419"/>
        <end position="435"/>
    </location>
</feature>
<feature type="compositionally biased region" description="Low complexity" evidence="1">
    <location>
        <begin position="509"/>
        <end position="523"/>
    </location>
</feature>
<feature type="compositionally biased region" description="Low complexity" evidence="1">
    <location>
        <begin position="953"/>
        <end position="993"/>
    </location>
</feature>
<proteinExistence type="predicted"/>
<feature type="compositionally biased region" description="Low complexity" evidence="1">
    <location>
        <begin position="614"/>
        <end position="659"/>
    </location>
</feature>
<feature type="compositionally biased region" description="Polar residues" evidence="1">
    <location>
        <begin position="1052"/>
        <end position="1068"/>
    </location>
</feature>
<evidence type="ECO:0000313" key="2">
    <source>
        <dbReference type="EMBL" id="CDI53030.1"/>
    </source>
</evidence>
<feature type="compositionally biased region" description="Low complexity" evidence="1">
    <location>
        <begin position="1"/>
        <end position="12"/>
    </location>
</feature>
<feature type="compositionally biased region" description="Polar residues" evidence="1">
    <location>
        <begin position="49"/>
        <end position="85"/>
    </location>
</feature>
<feature type="compositionally biased region" description="Low complexity" evidence="1">
    <location>
        <begin position="436"/>
        <end position="453"/>
    </location>
</feature>
<feature type="compositionally biased region" description="Polar residues" evidence="1">
    <location>
        <begin position="660"/>
        <end position="672"/>
    </location>
</feature>
<feature type="region of interest" description="Disordered" evidence="1">
    <location>
        <begin position="587"/>
        <end position="835"/>
    </location>
</feature>
<feature type="compositionally biased region" description="Polar residues" evidence="1">
    <location>
        <begin position="805"/>
        <end position="821"/>
    </location>
</feature>
<feature type="compositionally biased region" description="Polar residues" evidence="1">
    <location>
        <begin position="363"/>
        <end position="397"/>
    </location>
</feature>
<accession>A0A077QTB2</accession>